<dbReference type="SMART" id="SM00220">
    <property type="entry name" value="S_TKc"/>
    <property type="match status" value="1"/>
</dbReference>
<feature type="region of interest" description="Disordered" evidence="7">
    <location>
        <begin position="229"/>
        <end position="255"/>
    </location>
</feature>
<evidence type="ECO:0000256" key="2">
    <source>
        <dbReference type="ARBA" id="ARBA00022527"/>
    </source>
</evidence>
<evidence type="ECO:0000256" key="4">
    <source>
        <dbReference type="ARBA" id="ARBA00022741"/>
    </source>
</evidence>
<dbReference type="PROSITE" id="PS50011">
    <property type="entry name" value="PROTEIN_KINASE_DOM"/>
    <property type="match status" value="1"/>
</dbReference>
<evidence type="ECO:0000256" key="3">
    <source>
        <dbReference type="ARBA" id="ARBA00022679"/>
    </source>
</evidence>
<keyword evidence="8" id="KW-0812">Transmembrane</keyword>
<keyword evidence="2" id="KW-0723">Serine/threonine-protein kinase</keyword>
<dbReference type="EMBL" id="BSDI01000013">
    <property type="protein sequence ID" value="GLH97959.1"/>
    <property type="molecule type" value="Genomic_DNA"/>
</dbReference>
<dbReference type="PANTHER" id="PTHR43289">
    <property type="entry name" value="MITOGEN-ACTIVATED PROTEIN KINASE KINASE KINASE 20-RELATED"/>
    <property type="match status" value="1"/>
</dbReference>
<dbReference type="PANTHER" id="PTHR43289:SF6">
    <property type="entry name" value="SERINE_THREONINE-PROTEIN KINASE NEKL-3"/>
    <property type="match status" value="1"/>
</dbReference>
<dbReference type="SUPFAM" id="SSF56112">
    <property type="entry name" value="Protein kinase-like (PK-like)"/>
    <property type="match status" value="1"/>
</dbReference>
<feature type="region of interest" description="Disordered" evidence="7">
    <location>
        <begin position="294"/>
        <end position="327"/>
    </location>
</feature>
<gene>
    <name evidence="10" type="ORF">Pa4123_32340</name>
</gene>
<keyword evidence="8" id="KW-1133">Transmembrane helix</keyword>
<feature type="compositionally biased region" description="Low complexity" evidence="7">
    <location>
        <begin position="298"/>
        <end position="319"/>
    </location>
</feature>
<organism evidence="10 11">
    <name type="scientific">Phytohabitans aurantiacus</name>
    <dbReference type="NCBI Taxonomy" id="3016789"/>
    <lineage>
        <taxon>Bacteria</taxon>
        <taxon>Bacillati</taxon>
        <taxon>Actinomycetota</taxon>
        <taxon>Actinomycetes</taxon>
        <taxon>Micromonosporales</taxon>
        <taxon>Micromonosporaceae</taxon>
    </lineage>
</organism>
<reference evidence="10" key="1">
    <citation type="submission" date="2022-12" db="EMBL/GenBank/DDBJ databases">
        <title>New Phytohabitans aurantiacus sp. RD004123 nov., an actinomycete isolated from soil.</title>
        <authorList>
            <person name="Triningsih D.W."/>
            <person name="Harunari E."/>
            <person name="Igarashi Y."/>
        </authorList>
    </citation>
    <scope>NUCLEOTIDE SEQUENCE</scope>
    <source>
        <strain evidence="10">RD004123</strain>
    </source>
</reference>
<protein>
    <recommendedName>
        <fullName evidence="1">non-specific serine/threonine protein kinase</fullName>
        <ecNumber evidence="1">2.7.11.1</ecNumber>
    </recommendedName>
</protein>
<evidence type="ECO:0000256" key="1">
    <source>
        <dbReference type="ARBA" id="ARBA00012513"/>
    </source>
</evidence>
<dbReference type="InterPro" id="IPR008271">
    <property type="entry name" value="Ser/Thr_kinase_AS"/>
</dbReference>
<dbReference type="CDD" id="cd14014">
    <property type="entry name" value="STKc_PknB_like"/>
    <property type="match status" value="1"/>
</dbReference>
<dbReference type="PROSITE" id="PS00108">
    <property type="entry name" value="PROTEIN_KINASE_ST"/>
    <property type="match status" value="1"/>
</dbReference>
<keyword evidence="3" id="KW-0808">Transferase</keyword>
<dbReference type="Pfam" id="PF19843">
    <property type="entry name" value="DUF6318"/>
    <property type="match status" value="1"/>
</dbReference>
<dbReference type="Pfam" id="PF00069">
    <property type="entry name" value="Pkinase"/>
    <property type="match status" value="1"/>
</dbReference>
<evidence type="ECO:0000256" key="5">
    <source>
        <dbReference type="ARBA" id="ARBA00022777"/>
    </source>
</evidence>
<comment type="caution">
    <text evidence="10">The sequence shown here is derived from an EMBL/GenBank/DDBJ whole genome shotgun (WGS) entry which is preliminary data.</text>
</comment>
<evidence type="ECO:0000256" key="6">
    <source>
        <dbReference type="ARBA" id="ARBA00022840"/>
    </source>
</evidence>
<accession>A0ABQ5QU89</accession>
<keyword evidence="4" id="KW-0547">Nucleotide-binding</keyword>
<keyword evidence="6" id="KW-0067">ATP-binding</keyword>
<dbReference type="Gene3D" id="3.30.200.20">
    <property type="entry name" value="Phosphorylase Kinase, domain 1"/>
    <property type="match status" value="1"/>
</dbReference>
<dbReference type="Proteomes" id="UP001144280">
    <property type="component" value="Unassembled WGS sequence"/>
</dbReference>
<evidence type="ECO:0000256" key="7">
    <source>
        <dbReference type="SAM" id="MobiDB-lite"/>
    </source>
</evidence>
<dbReference type="InterPro" id="IPR011009">
    <property type="entry name" value="Kinase-like_dom_sf"/>
</dbReference>
<dbReference type="Gene3D" id="1.10.510.10">
    <property type="entry name" value="Transferase(Phosphotransferase) domain 1"/>
    <property type="match status" value="1"/>
</dbReference>
<evidence type="ECO:0000313" key="10">
    <source>
        <dbReference type="EMBL" id="GLH97959.1"/>
    </source>
</evidence>
<feature type="domain" description="Protein kinase" evidence="9">
    <location>
        <begin position="1"/>
        <end position="260"/>
    </location>
</feature>
<dbReference type="InterPro" id="IPR000719">
    <property type="entry name" value="Prot_kinase_dom"/>
</dbReference>
<dbReference type="EC" id="2.7.11.1" evidence="1"/>
<dbReference type="RefSeq" id="WP_281896361.1">
    <property type="nucleotide sequence ID" value="NZ_BSDI01000013.1"/>
</dbReference>
<evidence type="ECO:0000313" key="11">
    <source>
        <dbReference type="Proteomes" id="UP001144280"/>
    </source>
</evidence>
<keyword evidence="5" id="KW-0418">Kinase</keyword>
<feature type="compositionally biased region" description="Low complexity" evidence="7">
    <location>
        <begin position="229"/>
        <end position="238"/>
    </location>
</feature>
<keyword evidence="8" id="KW-0472">Membrane</keyword>
<proteinExistence type="predicted"/>
<sequence length="459" mass="48267">MLANGDTGEVWHAVDVGTERAVAVKLLYPDLAADPRLVDRFLRARTELTALWHPSIARLLDVVADGEVLALVTDLVPGTDLGRRLADSGPLPPALASSVGASMAEALGAAHRMGVVHGDVKPSNVVIPPPGEGPACLTDFAVALLVRAGRRHPEPFERLRYRAPEVTDGAVPTPPSDVYALGVVLAEMLPDNPPHRLSLLANACLRDDPAARPSAAELGVELGELAAGLSGSRAGEAPRPLPPARPSRRRRANGSRQAWLFGSPTRLVAIFAVAMAIVLGAFVVTRFLGSGNADTDQGGSPTTGAPGGAASVPGTAGPSQPTAAGQYSRDGGEAFIRYWFDLLTYAQRSGDTTDLDEVTNDRCGDCGTALTTIRDVYAEGGSLRGGAYLVRRIATNSLFTLDRPIYEATVDRSPRATLDRSGVERGSLPGLTVANCVLILEWAGDHWQVLDFTSRDCVA</sequence>
<name>A0ABQ5QU89_9ACTN</name>
<evidence type="ECO:0000259" key="9">
    <source>
        <dbReference type="PROSITE" id="PS50011"/>
    </source>
</evidence>
<feature type="transmembrane region" description="Helical" evidence="8">
    <location>
        <begin position="258"/>
        <end position="284"/>
    </location>
</feature>
<keyword evidence="11" id="KW-1185">Reference proteome</keyword>
<dbReference type="InterPro" id="IPR046281">
    <property type="entry name" value="DUF6318"/>
</dbReference>
<evidence type="ECO:0000256" key="8">
    <source>
        <dbReference type="SAM" id="Phobius"/>
    </source>
</evidence>